<proteinExistence type="predicted"/>
<dbReference type="Proteomes" id="UP000790787">
    <property type="component" value="Chromosome 24"/>
</dbReference>
<protein>
    <submittedName>
        <fullName evidence="2">Uncharacterized protein LOC107767153</fullName>
    </submittedName>
</protein>
<evidence type="ECO:0000313" key="2">
    <source>
        <dbReference type="RefSeq" id="XP_075103803.1"/>
    </source>
</evidence>
<reference evidence="2" key="2">
    <citation type="submission" date="2025-08" db="UniProtKB">
        <authorList>
            <consortium name="RefSeq"/>
        </authorList>
    </citation>
    <scope>IDENTIFICATION</scope>
    <source>
        <tissue evidence="2">Leaf</tissue>
    </source>
</reference>
<accession>A0AC58U2U4</accession>
<dbReference type="RefSeq" id="XP_075103803.1">
    <property type="nucleotide sequence ID" value="XM_075247702.1"/>
</dbReference>
<sequence>MDGMHVPNGDTTNGHCVEPTPSYQNCTPPVSNPIISCRQVSSSKTFAYDPQSLPLRDLNNEFESCLSSNTKQKMGKGILVNEHMDLSRVNMQTEILSSSNVTPQDHSSYFGIICIQSEDKVPDLNIALGDEGQLNLEGEGDDDDEDASECEEDDIDCWDICSEEYWDIENPTNVCKYCGAYFWFEKRVNKQYKSKRPVFTICCNRGKIKLPNPKDPPQILTQLLFGSGPKSDHFRENIRIYNSMFSFTSMGGKVDVSVNQTRGPRIFKLSGQNYHQIGSLLPPDGSNPKFAQLYIYDTENEVQNRIHVVSRGQTMNKLHAEIVNDLKQILDGNNVLAKTFRMVRYRFQEDRSSNVRLRLIGKRSTDGRKYKLPTVSEVAALVVGDFELSRRDRDIIIETQSGQLQRINELNAAYLGLQYPLLFQYGEDGYREDIPFDGDDELTLIKSSRLRYIRLNQKKLRCHMYKGLQDAVLHGEINPSSQGKRITSFTGGARYMIQNYQDVMAICKWSGYPDLFITFTCNPKWPEIHRFLESRGLNPEDRPDILSRVFKIKLDRLIKDLRANQIFGKVKAAADIDRIISAEIPDELADPVYYKAVHNFMMHGPCGSARKSSPCMQSGRCTMHFPRRFVESTTIDEEGYPVYRRRDNGRTIKKDGIDLDSRYVVPHNQFLLFKYGAHINVEWCNQSRSIKYLFKYINKGNDRVTAVFSQSVQEEDSSNIDKINMYYDCRYISPCEAAWRIFKFPIHHKEPPVERLSFHLPNEQNVIFFDDCK</sequence>
<keyword evidence="1" id="KW-1185">Reference proteome</keyword>
<evidence type="ECO:0000313" key="1">
    <source>
        <dbReference type="Proteomes" id="UP000790787"/>
    </source>
</evidence>
<gene>
    <name evidence="2" type="primary">LOC107767153</name>
</gene>
<reference evidence="1" key="1">
    <citation type="journal article" date="2014" name="Nat. Commun.">
        <title>The tobacco genome sequence and its comparison with those of tomato and potato.</title>
        <authorList>
            <person name="Sierro N."/>
            <person name="Battey J.N."/>
            <person name="Ouadi S."/>
            <person name="Bakaher N."/>
            <person name="Bovet L."/>
            <person name="Willig A."/>
            <person name="Goepfert S."/>
            <person name="Peitsch M.C."/>
            <person name="Ivanov N.V."/>
        </authorList>
    </citation>
    <scope>NUCLEOTIDE SEQUENCE [LARGE SCALE GENOMIC DNA]</scope>
</reference>
<name>A0AC58U2U4_TOBAC</name>
<organism evidence="1 2">
    <name type="scientific">Nicotiana tabacum</name>
    <name type="common">Common tobacco</name>
    <dbReference type="NCBI Taxonomy" id="4097"/>
    <lineage>
        <taxon>Eukaryota</taxon>
        <taxon>Viridiplantae</taxon>
        <taxon>Streptophyta</taxon>
        <taxon>Embryophyta</taxon>
        <taxon>Tracheophyta</taxon>
        <taxon>Spermatophyta</taxon>
        <taxon>Magnoliopsida</taxon>
        <taxon>eudicotyledons</taxon>
        <taxon>Gunneridae</taxon>
        <taxon>Pentapetalae</taxon>
        <taxon>asterids</taxon>
        <taxon>lamiids</taxon>
        <taxon>Solanales</taxon>
        <taxon>Solanaceae</taxon>
        <taxon>Nicotianoideae</taxon>
        <taxon>Nicotianeae</taxon>
        <taxon>Nicotiana</taxon>
    </lineage>
</organism>